<name>A0DVB1_PARTE</name>
<accession>A0DVB1</accession>
<feature type="region of interest" description="Disordered" evidence="1">
    <location>
        <begin position="126"/>
        <end position="151"/>
    </location>
</feature>
<keyword evidence="3" id="KW-1185">Reference proteome</keyword>
<evidence type="ECO:0000313" key="2">
    <source>
        <dbReference type="EMBL" id="CAK86978.1"/>
    </source>
</evidence>
<dbReference type="AlphaFoldDB" id="A0DVB1"/>
<feature type="region of interest" description="Disordered" evidence="1">
    <location>
        <begin position="72"/>
        <end position="109"/>
    </location>
</feature>
<gene>
    <name evidence="2" type="ORF">GSPATT00020642001</name>
</gene>
<dbReference type="OMA" id="DFSMTSG"/>
<sequence length="300" mass="33845">MSIVKRHLSNGRMKSDADLFKQAVEEVERKRPGSGQPMSTVKSPLPPRKPLFSGTQKQRLIINANNIEQQNQEQKLVKTSQHSSKASLNLTQNQQSLQQIKSPQKQTKPPIHIDKKIIIARQEQFGSSGRPTISGEIQSRNSSKQKVSSAGTNTKQFIWADAIEQPQQSRDSSLNKRRVLSREKLKALPGQYQTHQHQQITQSCRPEQAQCHEFDQKLTKSVENKQPLCYTDFSMTSGRNDLAKAFASIQMEIKQASQEAKQNSVNSYMNGNNSIYECIAIPEQEDDGCSSLAQSTLYQF</sequence>
<organism evidence="2 3">
    <name type="scientific">Paramecium tetraurelia</name>
    <dbReference type="NCBI Taxonomy" id="5888"/>
    <lineage>
        <taxon>Eukaryota</taxon>
        <taxon>Sar</taxon>
        <taxon>Alveolata</taxon>
        <taxon>Ciliophora</taxon>
        <taxon>Intramacronucleata</taxon>
        <taxon>Oligohymenophorea</taxon>
        <taxon>Peniculida</taxon>
        <taxon>Parameciidae</taxon>
        <taxon>Paramecium</taxon>
    </lineage>
</organism>
<evidence type="ECO:0000313" key="3">
    <source>
        <dbReference type="Proteomes" id="UP000000600"/>
    </source>
</evidence>
<dbReference type="KEGG" id="ptm:GSPATT00020642001"/>
<dbReference type="Proteomes" id="UP000000600">
    <property type="component" value="Unassembled WGS sequence"/>
</dbReference>
<feature type="region of interest" description="Disordered" evidence="1">
    <location>
        <begin position="26"/>
        <end position="52"/>
    </location>
</feature>
<dbReference type="RefSeq" id="XP_001454375.1">
    <property type="nucleotide sequence ID" value="XM_001454338.1"/>
</dbReference>
<reference evidence="2 3" key="1">
    <citation type="journal article" date="2006" name="Nature">
        <title>Global trends of whole-genome duplications revealed by the ciliate Paramecium tetraurelia.</title>
        <authorList>
            <consortium name="Genoscope"/>
            <person name="Aury J.-M."/>
            <person name="Jaillon O."/>
            <person name="Duret L."/>
            <person name="Noel B."/>
            <person name="Jubin C."/>
            <person name="Porcel B.M."/>
            <person name="Segurens B."/>
            <person name="Daubin V."/>
            <person name="Anthouard V."/>
            <person name="Aiach N."/>
            <person name="Arnaiz O."/>
            <person name="Billaut A."/>
            <person name="Beisson J."/>
            <person name="Blanc I."/>
            <person name="Bouhouche K."/>
            <person name="Camara F."/>
            <person name="Duharcourt S."/>
            <person name="Guigo R."/>
            <person name="Gogendeau D."/>
            <person name="Katinka M."/>
            <person name="Keller A.-M."/>
            <person name="Kissmehl R."/>
            <person name="Klotz C."/>
            <person name="Koll F."/>
            <person name="Le Moue A."/>
            <person name="Lepere C."/>
            <person name="Malinsky S."/>
            <person name="Nowacki M."/>
            <person name="Nowak J.K."/>
            <person name="Plattner H."/>
            <person name="Poulain J."/>
            <person name="Ruiz F."/>
            <person name="Serrano V."/>
            <person name="Zagulski M."/>
            <person name="Dessen P."/>
            <person name="Betermier M."/>
            <person name="Weissenbach J."/>
            <person name="Scarpelli C."/>
            <person name="Schachter V."/>
            <person name="Sperling L."/>
            <person name="Meyer E."/>
            <person name="Cohen J."/>
            <person name="Wincker P."/>
        </authorList>
    </citation>
    <scope>NUCLEOTIDE SEQUENCE [LARGE SCALE GENOMIC DNA]</scope>
    <source>
        <strain evidence="2 3">Stock d4-2</strain>
    </source>
</reference>
<proteinExistence type="predicted"/>
<protein>
    <submittedName>
        <fullName evidence="2">Uncharacterized protein</fullName>
    </submittedName>
</protein>
<evidence type="ECO:0000256" key="1">
    <source>
        <dbReference type="SAM" id="MobiDB-lite"/>
    </source>
</evidence>
<dbReference type="HOGENOM" id="CLU_1108864_0_0_1"/>
<feature type="compositionally biased region" description="Low complexity" evidence="1">
    <location>
        <begin position="87"/>
        <end position="109"/>
    </location>
</feature>
<dbReference type="GeneID" id="5040160"/>
<feature type="compositionally biased region" description="Polar residues" evidence="1">
    <location>
        <begin position="77"/>
        <end position="86"/>
    </location>
</feature>
<dbReference type="OrthoDB" id="307887at2759"/>
<dbReference type="EMBL" id="CT868596">
    <property type="protein sequence ID" value="CAK86978.1"/>
    <property type="molecule type" value="Genomic_DNA"/>
</dbReference>
<dbReference type="InParanoid" id="A0DVB1"/>